<organism evidence="2 3">
    <name type="scientific">Acetobacter tropicalis</name>
    <dbReference type="NCBI Taxonomy" id="104102"/>
    <lineage>
        <taxon>Bacteria</taxon>
        <taxon>Pseudomonadati</taxon>
        <taxon>Pseudomonadota</taxon>
        <taxon>Alphaproteobacteria</taxon>
        <taxon>Acetobacterales</taxon>
        <taxon>Acetobacteraceae</taxon>
        <taxon>Acetobacter</taxon>
    </lineage>
</organism>
<dbReference type="EMBL" id="CP022699">
    <property type="protein sequence ID" value="ATJ89524.1"/>
    <property type="molecule type" value="Genomic_DNA"/>
</dbReference>
<evidence type="ECO:0000313" key="2">
    <source>
        <dbReference type="EMBL" id="ATJ89524.1"/>
    </source>
</evidence>
<feature type="region of interest" description="Disordered" evidence="1">
    <location>
        <begin position="71"/>
        <end position="106"/>
    </location>
</feature>
<dbReference type="AlphaFoldDB" id="A0A291PDS7"/>
<dbReference type="RefSeq" id="WP_086898473.1">
    <property type="nucleotide sequence ID" value="NZ_CP022699.1"/>
</dbReference>
<sequence>MSPLSIGFLAFFFINVAHAEPRNKVDISTPPSQANRPDIYKKPSQQGKMTHLTMDQQMALCAKIEALQKQGKSLPPEMQQEETACQKMDMGQPSSALPQPLETLER</sequence>
<name>A0A291PDS7_9PROT</name>
<dbReference type="Proteomes" id="UP000220394">
    <property type="component" value="Chromosome"/>
</dbReference>
<protein>
    <submittedName>
        <fullName evidence="2">Uncharacterized protein</fullName>
    </submittedName>
</protein>
<feature type="region of interest" description="Disordered" evidence="1">
    <location>
        <begin position="22"/>
        <end position="49"/>
    </location>
</feature>
<dbReference type="KEGG" id="ato:CIW82_01100"/>
<evidence type="ECO:0000313" key="3">
    <source>
        <dbReference type="Proteomes" id="UP000220394"/>
    </source>
</evidence>
<gene>
    <name evidence="2" type="ORF">CIW82_01100</name>
</gene>
<proteinExistence type="predicted"/>
<evidence type="ECO:0000256" key="1">
    <source>
        <dbReference type="SAM" id="MobiDB-lite"/>
    </source>
</evidence>
<accession>A0A291PDS7</accession>
<reference evidence="2 3" key="1">
    <citation type="submission" date="2017-08" db="EMBL/GenBank/DDBJ databases">
        <title>Complete Genome Sequence of Acetobacter tropicalis Oregon-R-modENCODE STRAIN BDGP1, an acetic acid bacterium isolated from Drosophila melanogaster gut.</title>
        <authorList>
            <person name="Wan K.H."/>
            <person name="Yu C."/>
            <person name="Park S."/>
            <person name="Hammonds A.S."/>
            <person name="Booth B.W."/>
            <person name="Celniker S.E."/>
        </authorList>
    </citation>
    <scope>NUCLEOTIDE SEQUENCE [LARGE SCALE GENOMIC DNA]</scope>
    <source>
        <strain evidence="2 3">BDGP1</strain>
    </source>
</reference>